<feature type="signal peptide" evidence="2">
    <location>
        <begin position="1"/>
        <end position="24"/>
    </location>
</feature>
<proteinExistence type="predicted"/>
<name>C5CZH4_VARPS</name>
<protein>
    <submittedName>
        <fullName evidence="3">Uncharacterized protein</fullName>
    </submittedName>
</protein>
<keyword evidence="2" id="KW-0732">Signal</keyword>
<accession>C5CZH4</accession>
<evidence type="ECO:0000256" key="1">
    <source>
        <dbReference type="SAM" id="MobiDB-lite"/>
    </source>
</evidence>
<dbReference type="OrthoDB" id="7022621at2"/>
<evidence type="ECO:0000313" key="3">
    <source>
        <dbReference type="EMBL" id="ACS22278.1"/>
    </source>
</evidence>
<reference evidence="3" key="1">
    <citation type="submission" date="2009-06" db="EMBL/GenBank/DDBJ databases">
        <title>Complete sequence of chromosome 2 of Variovorax paradoxus S110.</title>
        <authorList>
            <consortium name="US DOE Joint Genome Institute"/>
            <person name="Lucas S."/>
            <person name="Copeland A."/>
            <person name="Lapidus A."/>
            <person name="Glavina del Rio T."/>
            <person name="Tice H."/>
            <person name="Bruce D."/>
            <person name="Goodwin L."/>
            <person name="Pitluck S."/>
            <person name="Chertkov O."/>
            <person name="Brettin T."/>
            <person name="Detter J.C."/>
            <person name="Han C."/>
            <person name="Larimer F."/>
            <person name="Land M."/>
            <person name="Hauser L."/>
            <person name="Kyrpides N."/>
            <person name="Ovchinnikova G."/>
            <person name="Orwin P."/>
            <person name="Leadbetter J.R."/>
            <person name="Spain J.C."/>
            <person name="Han J.I."/>
        </authorList>
    </citation>
    <scope>NUCLEOTIDE SEQUENCE</scope>
    <source>
        <strain evidence="3">S110</strain>
    </source>
</reference>
<sequence length="116" mass="12046" precursor="true">MFHSLPARWLAVLPAMAAALAAAAQPAPASAPRAEEAATRAPTTLSYKSALEGYRPFTDDKPIPWKEANETVRQRGGWKAYAEEAAGGAGGGASEAPAAHQGHAMPMPPASKEKKP</sequence>
<dbReference type="EMBL" id="CP001636">
    <property type="protein sequence ID" value="ACS22278.1"/>
    <property type="molecule type" value="Genomic_DNA"/>
</dbReference>
<feature type="compositionally biased region" description="Low complexity" evidence="1">
    <location>
        <begin position="23"/>
        <end position="32"/>
    </location>
</feature>
<evidence type="ECO:0000256" key="2">
    <source>
        <dbReference type="SAM" id="SignalP"/>
    </source>
</evidence>
<feature type="region of interest" description="Disordered" evidence="1">
    <location>
        <begin position="23"/>
        <end position="45"/>
    </location>
</feature>
<feature type="region of interest" description="Disordered" evidence="1">
    <location>
        <begin position="83"/>
        <end position="116"/>
    </location>
</feature>
<dbReference type="eggNOG" id="ENOG5033A2G">
    <property type="taxonomic scope" value="Bacteria"/>
</dbReference>
<dbReference type="KEGG" id="vap:Vapar_5688"/>
<dbReference type="STRING" id="543728.Vapar_5688"/>
<feature type="chain" id="PRO_5002947527" evidence="2">
    <location>
        <begin position="25"/>
        <end position="116"/>
    </location>
</feature>
<organism evidence="3">
    <name type="scientific">Variovorax paradoxus (strain S110)</name>
    <dbReference type="NCBI Taxonomy" id="543728"/>
    <lineage>
        <taxon>Bacteria</taxon>
        <taxon>Pseudomonadati</taxon>
        <taxon>Pseudomonadota</taxon>
        <taxon>Betaproteobacteria</taxon>
        <taxon>Burkholderiales</taxon>
        <taxon>Comamonadaceae</taxon>
        <taxon>Variovorax</taxon>
    </lineage>
</organism>
<dbReference type="AlphaFoldDB" id="C5CZH4"/>
<dbReference type="HOGENOM" id="CLU_2144786_0_0_4"/>
<gene>
    <name evidence="3" type="ordered locus">Vapar_5688</name>
</gene>